<dbReference type="Proteomes" id="UP000075420">
    <property type="component" value="Unassembled WGS sequence"/>
</dbReference>
<dbReference type="GO" id="GO:0008710">
    <property type="term" value="F:8-amino-7-oxononanoate synthase activity"/>
    <property type="evidence" value="ECO:0007669"/>
    <property type="project" value="UniProtKB-EC"/>
</dbReference>
<dbReference type="InterPro" id="IPR015422">
    <property type="entry name" value="PyrdxlP-dep_Trfase_small"/>
</dbReference>
<proteinExistence type="inferred from homology"/>
<dbReference type="InterPro" id="IPR004839">
    <property type="entry name" value="Aminotransferase_I/II_large"/>
</dbReference>
<gene>
    <name evidence="14" type="ORF">BE08_28405</name>
</gene>
<dbReference type="SUPFAM" id="SSF53383">
    <property type="entry name" value="PLP-dependent transferases"/>
    <property type="match status" value="1"/>
</dbReference>
<evidence type="ECO:0000256" key="1">
    <source>
        <dbReference type="ARBA" id="ARBA00001933"/>
    </source>
</evidence>
<dbReference type="GO" id="GO:0030170">
    <property type="term" value="F:pyridoxal phosphate binding"/>
    <property type="evidence" value="ECO:0007669"/>
    <property type="project" value="InterPro"/>
</dbReference>
<comment type="pathway">
    <text evidence="2">Cofactor biosynthesis; biotin biosynthesis.</text>
</comment>
<evidence type="ECO:0000256" key="7">
    <source>
        <dbReference type="ARBA" id="ARBA00022756"/>
    </source>
</evidence>
<evidence type="ECO:0000256" key="5">
    <source>
        <dbReference type="ARBA" id="ARBA00013187"/>
    </source>
</evidence>
<sequence>MPSPVDDVARIPSSSPAEGALRHLQEELSELQRAGLLRTPPESAAPAGMLVLCSNDYLGYAALPGSPPGGDAASGAGASRLVSGTHEAHLMAERALAAWLGTEAALLFSSGYAANVGVLSALARPGDVIVSDALNHASIIDGCRLSRATVEVVRHLDLASVEDALVRAAGARRRWVVTESLFSMDGDTPDLCGLRALCDRHDAALIVDEAHALGVCGPGGAGLCAGAGVRPDVFVGTLGKSLGLHGAFVAGSSTLRTYLWNRARSFVFSTGISPTVALAAVDRVRRAAADDAGRARLTMVTERLRSGLRALGARLVSGSSGPILPWILESPAAAVEMSQRLAREGILVQAIRPPTVPAGTSRLRITSNATLSEADVERALAAFREAVR</sequence>
<feature type="domain" description="Aminotransferase class I/classII large" evidence="13">
    <location>
        <begin position="49"/>
        <end position="382"/>
    </location>
</feature>
<organism evidence="14 15">
    <name type="scientific">Sorangium cellulosum</name>
    <name type="common">Polyangium cellulosum</name>
    <dbReference type="NCBI Taxonomy" id="56"/>
    <lineage>
        <taxon>Bacteria</taxon>
        <taxon>Pseudomonadati</taxon>
        <taxon>Myxococcota</taxon>
        <taxon>Polyangia</taxon>
        <taxon>Polyangiales</taxon>
        <taxon>Polyangiaceae</taxon>
        <taxon>Sorangium</taxon>
    </lineage>
</organism>
<dbReference type="PANTHER" id="PTHR13693:SF100">
    <property type="entry name" value="8-AMINO-7-OXONONANOATE SYNTHASE"/>
    <property type="match status" value="1"/>
</dbReference>
<dbReference type="Gene3D" id="3.40.640.10">
    <property type="entry name" value="Type I PLP-dependent aspartate aminotransferase-like (Major domain)"/>
    <property type="match status" value="1"/>
</dbReference>
<dbReference type="InterPro" id="IPR015421">
    <property type="entry name" value="PyrdxlP-dep_Trfase_major"/>
</dbReference>
<name>A0A150PNG8_SORCE</name>
<keyword evidence="6" id="KW-0808">Transferase</keyword>
<dbReference type="Pfam" id="PF00155">
    <property type="entry name" value="Aminotran_1_2"/>
    <property type="match status" value="1"/>
</dbReference>
<evidence type="ECO:0000256" key="10">
    <source>
        <dbReference type="ARBA" id="ARBA00033381"/>
    </source>
</evidence>
<evidence type="ECO:0000256" key="9">
    <source>
        <dbReference type="ARBA" id="ARBA00032610"/>
    </source>
</evidence>
<evidence type="ECO:0000313" key="14">
    <source>
        <dbReference type="EMBL" id="KYF57096.1"/>
    </source>
</evidence>
<dbReference type="PANTHER" id="PTHR13693">
    <property type="entry name" value="CLASS II AMINOTRANSFERASE/8-AMINO-7-OXONONANOATE SYNTHASE"/>
    <property type="match status" value="1"/>
</dbReference>
<evidence type="ECO:0000256" key="3">
    <source>
        <dbReference type="ARBA" id="ARBA00010008"/>
    </source>
</evidence>
<evidence type="ECO:0000256" key="6">
    <source>
        <dbReference type="ARBA" id="ARBA00022679"/>
    </source>
</evidence>
<dbReference type="PROSITE" id="PS00599">
    <property type="entry name" value="AA_TRANSFER_CLASS_2"/>
    <property type="match status" value="1"/>
</dbReference>
<accession>A0A150PNG8</accession>
<comment type="subunit">
    <text evidence="4">Homodimer.</text>
</comment>
<comment type="cofactor">
    <cofactor evidence="1 12">
        <name>pyridoxal 5'-phosphate</name>
        <dbReference type="ChEBI" id="CHEBI:597326"/>
    </cofactor>
</comment>
<evidence type="ECO:0000259" key="13">
    <source>
        <dbReference type="Pfam" id="PF00155"/>
    </source>
</evidence>
<evidence type="ECO:0000256" key="12">
    <source>
        <dbReference type="RuleBase" id="RU003693"/>
    </source>
</evidence>
<comment type="catalytic activity">
    <reaction evidence="11">
        <text>6-carboxyhexanoyl-[ACP] + L-alanine + H(+) = (8S)-8-amino-7-oxononanoate + holo-[ACP] + CO2</text>
        <dbReference type="Rhea" id="RHEA:42288"/>
        <dbReference type="Rhea" id="RHEA-COMP:9685"/>
        <dbReference type="Rhea" id="RHEA-COMP:9955"/>
        <dbReference type="ChEBI" id="CHEBI:15378"/>
        <dbReference type="ChEBI" id="CHEBI:16526"/>
        <dbReference type="ChEBI" id="CHEBI:57972"/>
        <dbReference type="ChEBI" id="CHEBI:64479"/>
        <dbReference type="ChEBI" id="CHEBI:78846"/>
        <dbReference type="ChEBI" id="CHEBI:149468"/>
        <dbReference type="EC" id="2.3.1.47"/>
    </reaction>
</comment>
<evidence type="ECO:0000256" key="4">
    <source>
        <dbReference type="ARBA" id="ARBA00011738"/>
    </source>
</evidence>
<keyword evidence="7" id="KW-0093">Biotin biosynthesis</keyword>
<dbReference type="InterPro" id="IPR001917">
    <property type="entry name" value="Aminotrans_II_pyridoxalP_BS"/>
</dbReference>
<comment type="caution">
    <text evidence="14">The sequence shown here is derived from an EMBL/GenBank/DDBJ whole genome shotgun (WGS) entry which is preliminary data.</text>
</comment>
<evidence type="ECO:0000313" key="15">
    <source>
        <dbReference type="Proteomes" id="UP000075420"/>
    </source>
</evidence>
<dbReference type="EMBL" id="JELY01001044">
    <property type="protein sequence ID" value="KYF57096.1"/>
    <property type="molecule type" value="Genomic_DNA"/>
</dbReference>
<dbReference type="GO" id="GO:0009102">
    <property type="term" value="P:biotin biosynthetic process"/>
    <property type="evidence" value="ECO:0007669"/>
    <property type="project" value="UniProtKB-KW"/>
</dbReference>
<evidence type="ECO:0000256" key="11">
    <source>
        <dbReference type="ARBA" id="ARBA00047715"/>
    </source>
</evidence>
<dbReference type="InterPro" id="IPR015424">
    <property type="entry name" value="PyrdxlP-dep_Trfase"/>
</dbReference>
<comment type="similarity">
    <text evidence="3">Belongs to the class-II pyridoxal-phosphate-dependent aminotransferase family. BioF subfamily.</text>
</comment>
<dbReference type="AlphaFoldDB" id="A0A150PNG8"/>
<keyword evidence="8 12" id="KW-0663">Pyridoxal phosphate</keyword>
<evidence type="ECO:0000256" key="2">
    <source>
        <dbReference type="ARBA" id="ARBA00004746"/>
    </source>
</evidence>
<protein>
    <recommendedName>
        <fullName evidence="5">8-amino-7-oxononanoate synthase</fullName>
        <ecNumber evidence="5">2.3.1.47</ecNumber>
    </recommendedName>
    <alternativeName>
        <fullName evidence="9">7-keto-8-amino-pelargonic acid synthase</fullName>
    </alternativeName>
    <alternativeName>
        <fullName evidence="10">8-amino-7-ketopelargonate synthase</fullName>
    </alternativeName>
</protein>
<dbReference type="EC" id="2.3.1.47" evidence="5"/>
<dbReference type="InterPro" id="IPR050087">
    <property type="entry name" value="AON_synthase_class-II"/>
</dbReference>
<evidence type="ECO:0000256" key="8">
    <source>
        <dbReference type="ARBA" id="ARBA00022898"/>
    </source>
</evidence>
<dbReference type="Gene3D" id="3.90.1150.10">
    <property type="entry name" value="Aspartate Aminotransferase, domain 1"/>
    <property type="match status" value="1"/>
</dbReference>
<reference evidence="14 15" key="1">
    <citation type="submission" date="2014-02" db="EMBL/GenBank/DDBJ databases">
        <title>The small core and large imbalanced accessory genome model reveals a collaborative survival strategy of Sorangium cellulosum strains in nature.</title>
        <authorList>
            <person name="Han K."/>
            <person name="Peng R."/>
            <person name="Blom J."/>
            <person name="Li Y.-Z."/>
        </authorList>
    </citation>
    <scope>NUCLEOTIDE SEQUENCE [LARGE SCALE GENOMIC DNA]</scope>
    <source>
        <strain evidence="14 15">So0157-25</strain>
    </source>
</reference>